<dbReference type="AlphaFoldDB" id="A0A5J4QVM6"/>
<organism evidence="2">
    <name type="scientific">termite gut metagenome</name>
    <dbReference type="NCBI Taxonomy" id="433724"/>
    <lineage>
        <taxon>unclassified sequences</taxon>
        <taxon>metagenomes</taxon>
        <taxon>organismal metagenomes</taxon>
    </lineage>
</organism>
<proteinExistence type="predicted"/>
<gene>
    <name evidence="2" type="ORF">EZS27_025871</name>
</gene>
<feature type="transmembrane region" description="Helical" evidence="1">
    <location>
        <begin position="7"/>
        <end position="24"/>
    </location>
</feature>
<evidence type="ECO:0000256" key="1">
    <source>
        <dbReference type="SAM" id="Phobius"/>
    </source>
</evidence>
<keyword evidence="1" id="KW-0472">Membrane</keyword>
<comment type="caution">
    <text evidence="2">The sequence shown here is derived from an EMBL/GenBank/DDBJ whole genome shotgun (WGS) entry which is preliminary data.</text>
</comment>
<keyword evidence="1" id="KW-1133">Transmembrane helix</keyword>
<name>A0A5J4QVM6_9ZZZZ</name>
<dbReference type="EMBL" id="SNRY01002491">
    <property type="protein sequence ID" value="KAA6324851.1"/>
    <property type="molecule type" value="Genomic_DNA"/>
</dbReference>
<protein>
    <submittedName>
        <fullName evidence="2">Uncharacterized protein</fullName>
    </submittedName>
</protein>
<keyword evidence="1" id="KW-0812">Transmembrane</keyword>
<reference evidence="2" key="1">
    <citation type="submission" date="2019-03" db="EMBL/GenBank/DDBJ databases">
        <title>Single cell metagenomics reveals metabolic interactions within the superorganism composed of flagellate Streblomastix strix and complex community of Bacteroidetes bacteria on its surface.</title>
        <authorList>
            <person name="Treitli S.C."/>
            <person name="Kolisko M."/>
            <person name="Husnik F."/>
            <person name="Keeling P."/>
            <person name="Hampl V."/>
        </authorList>
    </citation>
    <scope>NUCLEOTIDE SEQUENCE</scope>
    <source>
        <strain evidence="2">STM</strain>
    </source>
</reference>
<feature type="non-terminal residue" evidence="2">
    <location>
        <position position="1"/>
    </location>
</feature>
<accession>A0A5J4QVM6</accession>
<evidence type="ECO:0000313" key="2">
    <source>
        <dbReference type="EMBL" id="KAA6324851.1"/>
    </source>
</evidence>
<sequence length="198" mass="23174">SNRCSKASISSGFSFIYLILRQIYGLYATSPNKCDIILFLLLIYRPELFLGKFVNTPQELKELRFKTIRSHVEIALPKPIHNEFGEIYHSIYQKINNSERNWSKQIPVMIQSYFEDMQDILCSLLYKAKKGGELWLVVANSVYVGTEIPVDLILTEIGTKNGWKLKRIEVLRYIYRRKTKYCGDINKVRESLIVLRKD</sequence>